<dbReference type="GO" id="GO:0009279">
    <property type="term" value="C:cell outer membrane"/>
    <property type="evidence" value="ECO:0007669"/>
    <property type="project" value="UniProtKB-SubCell"/>
</dbReference>
<evidence type="ECO:0000256" key="5">
    <source>
        <dbReference type="ARBA" id="ARBA00023237"/>
    </source>
</evidence>
<accession>A0A0F5JIG7</accession>
<dbReference type="InterPro" id="IPR033985">
    <property type="entry name" value="SusD-like_N"/>
</dbReference>
<keyword evidence="9" id="KW-1185">Reference proteome</keyword>
<comment type="caution">
    <text evidence="8">The sequence shown here is derived from an EMBL/GenBank/DDBJ whole genome shotgun (WGS) entry which is preliminary data.</text>
</comment>
<dbReference type="CDD" id="cd08977">
    <property type="entry name" value="SusD"/>
    <property type="match status" value="1"/>
</dbReference>
<reference evidence="8 9" key="1">
    <citation type="submission" date="2013-04" db="EMBL/GenBank/DDBJ databases">
        <title>The Genome Sequence of Parabacteroides gordonii DSM 23371.</title>
        <authorList>
            <consortium name="The Broad Institute Genomics Platform"/>
            <person name="Earl A."/>
            <person name="Ward D."/>
            <person name="Feldgarden M."/>
            <person name="Gevers D."/>
            <person name="Martens E."/>
            <person name="Sakamoto M."/>
            <person name="Benno Y."/>
            <person name="Suzuki N."/>
            <person name="Matsunaga N."/>
            <person name="Koshihara K."/>
            <person name="Seki M."/>
            <person name="Komiya H."/>
            <person name="Walker B."/>
            <person name="Young S."/>
            <person name="Zeng Q."/>
            <person name="Gargeya S."/>
            <person name="Fitzgerald M."/>
            <person name="Haas B."/>
            <person name="Abouelleil A."/>
            <person name="Allen A.W."/>
            <person name="Alvarado L."/>
            <person name="Arachchi H.M."/>
            <person name="Berlin A.M."/>
            <person name="Chapman S.B."/>
            <person name="Gainer-Dewar J."/>
            <person name="Goldberg J."/>
            <person name="Griggs A."/>
            <person name="Gujja S."/>
            <person name="Hansen M."/>
            <person name="Howarth C."/>
            <person name="Imamovic A."/>
            <person name="Ireland A."/>
            <person name="Larimer J."/>
            <person name="McCowan C."/>
            <person name="Murphy C."/>
            <person name="Pearson M."/>
            <person name="Poon T.W."/>
            <person name="Priest M."/>
            <person name="Roberts A."/>
            <person name="Saif S."/>
            <person name="Shea T."/>
            <person name="Sisk P."/>
            <person name="Sykes S."/>
            <person name="Wortman J."/>
            <person name="Nusbaum C."/>
            <person name="Birren B."/>
        </authorList>
    </citation>
    <scope>NUCLEOTIDE SEQUENCE [LARGE SCALE GENOMIC DNA]</scope>
    <source>
        <strain evidence="8 9">MS-1</strain>
    </source>
</reference>
<dbReference type="EMBL" id="AQHW01000012">
    <property type="protein sequence ID" value="KKB57586.1"/>
    <property type="molecule type" value="Genomic_DNA"/>
</dbReference>
<dbReference type="PROSITE" id="PS51257">
    <property type="entry name" value="PROKAR_LIPOPROTEIN"/>
    <property type="match status" value="1"/>
</dbReference>
<evidence type="ECO:0000259" key="7">
    <source>
        <dbReference type="Pfam" id="PF14322"/>
    </source>
</evidence>
<keyword evidence="5" id="KW-0998">Cell outer membrane</keyword>
<sequence length="561" mass="63484">MNNILKKGLIYTAAFLSAGIITSCDSTLEEVVYSELTSENAFKTKDDATAAVNSMYEPLHGVSNRAIFYLNDMPTDACFMKEMDCELLNELKMSTNQDVSSSWNGYYKIISRANIALDKIPEIPDAEFGDDEATAAQLKGRLLAEAHFMRGFAYYQLTDLYYTVPLVISSDVAVDAILPPASIEEIETQIDKDLNAAKGGLPQSYSDKLDAGRATYGVAAGFLCRLHMRAAGRARLSGGDDASEWKKALEYANEVLALNGSVYSLQPKVWDVFNPETDATLYNNELIFTVRSSQDIPSGSSDIGMNFTPWDYDMGWNLFSVPLELTWMFDKSDERYSELLVTQFRNVYDNDATPKPRYYIIPESVEKVGTVYADSETQTINELGASYTKKYKYLRPGTYNYNTKNNMPMLRLADIILCKAEILNELNGPTQEAIDLINQIRSRAFQDDTHNLSLAAYSSKDALRNAICDERLLELNNEGVRRPDLIRMGLWKDRLNKYIAAIKVKSEWRQKNSKDPNADYTSEWKVYPQDLTDNDIRRYFPVPKRELDLNPDLANCRSFSK</sequence>
<comment type="subcellular location">
    <subcellularLocation>
        <location evidence="1">Cell outer membrane</location>
    </subcellularLocation>
</comment>
<evidence type="ECO:0000313" key="9">
    <source>
        <dbReference type="Proteomes" id="UP000033035"/>
    </source>
</evidence>
<evidence type="ECO:0000256" key="2">
    <source>
        <dbReference type="ARBA" id="ARBA00006275"/>
    </source>
</evidence>
<evidence type="ECO:0000259" key="6">
    <source>
        <dbReference type="Pfam" id="PF07980"/>
    </source>
</evidence>
<evidence type="ECO:0000256" key="3">
    <source>
        <dbReference type="ARBA" id="ARBA00022729"/>
    </source>
</evidence>
<feature type="domain" description="SusD-like N-terminal" evidence="7">
    <location>
        <begin position="47"/>
        <end position="226"/>
    </location>
</feature>
<dbReference type="Pfam" id="PF14322">
    <property type="entry name" value="SusD-like_3"/>
    <property type="match status" value="1"/>
</dbReference>
<proteinExistence type="inferred from homology"/>
<comment type="similarity">
    <text evidence="2">Belongs to the SusD family.</text>
</comment>
<gene>
    <name evidence="8" type="ORF">HMPREF1536_01900</name>
</gene>
<name>A0A0F5JIG7_9BACT</name>
<keyword evidence="3" id="KW-0732">Signal</keyword>
<feature type="domain" description="RagB/SusD" evidence="6">
    <location>
        <begin position="326"/>
        <end position="554"/>
    </location>
</feature>
<dbReference type="InterPro" id="IPR012944">
    <property type="entry name" value="SusD_RagB_dom"/>
</dbReference>
<dbReference type="RefSeq" id="WP_028730113.1">
    <property type="nucleotide sequence ID" value="NZ_KE386765.1"/>
</dbReference>
<dbReference type="Pfam" id="PF07980">
    <property type="entry name" value="SusD_RagB"/>
    <property type="match status" value="1"/>
</dbReference>
<dbReference type="Proteomes" id="UP000033035">
    <property type="component" value="Unassembled WGS sequence"/>
</dbReference>
<organism evidence="8 9">
    <name type="scientific">Parabacteroides gordonii MS-1 = DSM 23371</name>
    <dbReference type="NCBI Taxonomy" id="1203610"/>
    <lineage>
        <taxon>Bacteria</taxon>
        <taxon>Pseudomonadati</taxon>
        <taxon>Bacteroidota</taxon>
        <taxon>Bacteroidia</taxon>
        <taxon>Bacteroidales</taxon>
        <taxon>Tannerellaceae</taxon>
        <taxon>Parabacteroides</taxon>
    </lineage>
</organism>
<evidence type="ECO:0000256" key="1">
    <source>
        <dbReference type="ARBA" id="ARBA00004442"/>
    </source>
</evidence>
<dbReference type="Gene3D" id="1.25.40.390">
    <property type="match status" value="1"/>
</dbReference>
<dbReference type="AlphaFoldDB" id="A0A0F5JIG7"/>
<keyword evidence="4" id="KW-0472">Membrane</keyword>
<dbReference type="HOGENOM" id="CLU_015553_1_2_10"/>
<dbReference type="STRING" id="1203610.HMPREF1536_01900"/>
<dbReference type="PATRIC" id="fig|1203610.3.peg.1951"/>
<protein>
    <recommendedName>
        <fullName evidence="10">RagB/SusD domain-containing protein</fullName>
    </recommendedName>
</protein>
<dbReference type="SUPFAM" id="SSF48452">
    <property type="entry name" value="TPR-like"/>
    <property type="match status" value="1"/>
</dbReference>
<evidence type="ECO:0008006" key="10">
    <source>
        <dbReference type="Google" id="ProtNLM"/>
    </source>
</evidence>
<evidence type="ECO:0000256" key="4">
    <source>
        <dbReference type="ARBA" id="ARBA00023136"/>
    </source>
</evidence>
<dbReference type="InterPro" id="IPR011990">
    <property type="entry name" value="TPR-like_helical_dom_sf"/>
</dbReference>
<evidence type="ECO:0000313" key="8">
    <source>
        <dbReference type="EMBL" id="KKB57586.1"/>
    </source>
</evidence>